<feature type="compositionally biased region" description="Basic and acidic residues" evidence="1">
    <location>
        <begin position="202"/>
        <end position="244"/>
    </location>
</feature>
<feature type="region of interest" description="Disordered" evidence="1">
    <location>
        <begin position="201"/>
        <end position="270"/>
    </location>
</feature>
<gene>
    <name evidence="2" type="ORF">DQ403_05275</name>
</gene>
<feature type="region of interest" description="Disordered" evidence="1">
    <location>
        <begin position="1"/>
        <end position="21"/>
    </location>
</feature>
<protein>
    <recommendedName>
        <fullName evidence="4">DUF3618 domain-containing protein</fullName>
    </recommendedName>
</protein>
<feature type="region of interest" description="Disordered" evidence="1">
    <location>
        <begin position="93"/>
        <end position="166"/>
    </location>
</feature>
<dbReference type="EMBL" id="QNTV01000002">
    <property type="protein sequence ID" value="RBA61195.1"/>
    <property type="molecule type" value="Genomic_DNA"/>
</dbReference>
<evidence type="ECO:0008006" key="4">
    <source>
        <dbReference type="Google" id="ProtNLM"/>
    </source>
</evidence>
<sequence length="270" mass="28231">MSTRNQIDAEAQKDPDELEREIDQTRTEIGNIVHALENKLSPGELIDTALGYVKGGGGEFFSNLSNTVKANPVPTVLTSIGLIWMMAGQNRQPHSNVTTAGYSTGSNGPSMGDKLSAKTAGIKQQGASMKEKASHMGQSVSESLGSARSRASDSSRQASARLRGGAGRARGGFNQLLQEQPLALGAIGIALGALIAASVPPSRREDEMLGEASDRMTDQLRHKAEEGYQKASAKGEEVANRVKQDVSNSSDSNRSNSGSTGTTGTTSAGI</sequence>
<comment type="caution">
    <text evidence="2">The sequence shown here is derived from an EMBL/GenBank/DDBJ whole genome shotgun (WGS) entry which is preliminary data.</text>
</comment>
<feature type="compositionally biased region" description="Low complexity" evidence="1">
    <location>
        <begin position="146"/>
        <end position="163"/>
    </location>
</feature>
<dbReference type="Proteomes" id="UP000252554">
    <property type="component" value="Unassembled WGS sequence"/>
</dbReference>
<evidence type="ECO:0000256" key="1">
    <source>
        <dbReference type="SAM" id="MobiDB-lite"/>
    </source>
</evidence>
<dbReference type="AlphaFoldDB" id="A0A365PYH7"/>
<evidence type="ECO:0000313" key="3">
    <source>
        <dbReference type="Proteomes" id="UP000252554"/>
    </source>
</evidence>
<feature type="compositionally biased region" description="Polar residues" evidence="1">
    <location>
        <begin position="93"/>
        <end position="109"/>
    </location>
</feature>
<dbReference type="InterPro" id="IPR022062">
    <property type="entry name" value="DUF3618"/>
</dbReference>
<feature type="compositionally biased region" description="Low complexity" evidence="1">
    <location>
        <begin position="247"/>
        <end position="270"/>
    </location>
</feature>
<feature type="compositionally biased region" description="Basic and acidic residues" evidence="1">
    <location>
        <begin position="10"/>
        <end position="21"/>
    </location>
</feature>
<organism evidence="2 3">
    <name type="scientific">Stutzerimonas zhaodongensis</name>
    <dbReference type="NCBI Taxonomy" id="1176257"/>
    <lineage>
        <taxon>Bacteria</taxon>
        <taxon>Pseudomonadati</taxon>
        <taxon>Pseudomonadota</taxon>
        <taxon>Gammaproteobacteria</taxon>
        <taxon>Pseudomonadales</taxon>
        <taxon>Pseudomonadaceae</taxon>
        <taxon>Stutzerimonas</taxon>
    </lineage>
</organism>
<evidence type="ECO:0000313" key="2">
    <source>
        <dbReference type="EMBL" id="RBA61195.1"/>
    </source>
</evidence>
<dbReference type="RefSeq" id="WP_128119506.1">
    <property type="nucleotide sequence ID" value="NZ_QNTV01000002.1"/>
</dbReference>
<accession>A0A365PYH7</accession>
<proteinExistence type="predicted"/>
<reference evidence="2 3" key="1">
    <citation type="submission" date="2018-06" db="EMBL/GenBank/DDBJ databases">
        <title>Whole genome sequencing of four bacterial strains from South Shetland trench revealing bio-synthetic gene clusters.</title>
        <authorList>
            <person name="Abdel-Mageed W.M."/>
            <person name="Lehri B."/>
            <person name="Jarmusch S.A."/>
            <person name="Miranda K."/>
            <person name="Goodfellow M."/>
            <person name="Jaspars M."/>
            <person name="Karlyshev A.V."/>
        </authorList>
    </citation>
    <scope>NUCLEOTIDE SEQUENCE [LARGE SCALE GENOMIC DNA]</scope>
    <source>
        <strain evidence="2 3">SST2</strain>
    </source>
</reference>
<dbReference type="Pfam" id="PF12277">
    <property type="entry name" value="DUF3618"/>
    <property type="match status" value="1"/>
</dbReference>
<name>A0A365PYH7_9GAMM</name>